<feature type="domain" description="Putative amidase" evidence="1">
    <location>
        <begin position="173"/>
        <end position="343"/>
    </location>
</feature>
<dbReference type="Pfam" id="PF12671">
    <property type="entry name" value="Amidase_6"/>
    <property type="match status" value="1"/>
</dbReference>
<name>A0ABR5N4N6_BRECH</name>
<evidence type="ECO:0000259" key="1">
    <source>
        <dbReference type="Pfam" id="PF12671"/>
    </source>
</evidence>
<sequence length="350" mass="40224">MQAFALDDQNDDIQSFLHRLFAARIQLLVDKQYQNVQPFYLPTEKLSKLAFEHEKNRTIYMNKWAHARKVKFVNSSGVIRITRIKNTGDTARVSVMQSLQLTYQYQGQEQHTMGVGTRHVLTLKKNNGKWHVLKEWYLDPLDENPGLIPSSKSLQSTDMEMVGSAPNQKWRMKYNREKAVQYADKYAGLANKTGSNQRYNQKYMDYSFQGGDCTNFTSQVLGDQEEGGGLPMRPEWKYKYNQGGNTAWVRTDSLKNFLIRSGYGTLIARGTYDQVAKPTKKFPNTALAELKPGDVIGYEMKGDIDHFSVVTAQDSKGYILVNSHTADRYHVPWDLGWDKNTKFLLFRIGE</sequence>
<organism evidence="2 3">
    <name type="scientific">Brevibacillus choshinensis</name>
    <dbReference type="NCBI Taxonomy" id="54911"/>
    <lineage>
        <taxon>Bacteria</taxon>
        <taxon>Bacillati</taxon>
        <taxon>Bacillota</taxon>
        <taxon>Bacilli</taxon>
        <taxon>Bacillales</taxon>
        <taxon>Paenibacillaceae</taxon>
        <taxon>Brevibacillus</taxon>
    </lineage>
</organism>
<dbReference type="PANTHER" id="PTHR40032">
    <property type="entry name" value="EXPORTED PROTEIN-RELATED"/>
    <property type="match status" value="1"/>
</dbReference>
<reference evidence="2 3" key="1">
    <citation type="submission" date="2015-09" db="EMBL/GenBank/DDBJ databases">
        <title>Genome sequencing project for genomic taxonomy and phylogenomics of Bacillus-like bacteria.</title>
        <authorList>
            <person name="Liu B."/>
            <person name="Wang J."/>
            <person name="Zhu Y."/>
            <person name="Liu G."/>
            <person name="Chen Q."/>
            <person name="Chen Z."/>
            <person name="Lan J."/>
            <person name="Che J."/>
            <person name="Ge C."/>
            <person name="Shi H."/>
            <person name="Pan Z."/>
            <person name="Liu X."/>
        </authorList>
    </citation>
    <scope>NUCLEOTIDE SEQUENCE [LARGE SCALE GENOMIC DNA]</scope>
    <source>
        <strain evidence="2 3">DSM 8552</strain>
    </source>
</reference>
<evidence type="ECO:0000313" key="2">
    <source>
        <dbReference type="EMBL" id="KQL45241.1"/>
    </source>
</evidence>
<dbReference type="PANTHER" id="PTHR40032:SF1">
    <property type="entry name" value="EXPORTED PROTEIN"/>
    <property type="match status" value="1"/>
</dbReference>
<gene>
    <name evidence="2" type="ORF">AN963_22875</name>
</gene>
<comment type="caution">
    <text evidence="2">The sequence shown here is derived from an EMBL/GenBank/DDBJ whole genome shotgun (WGS) entry which is preliminary data.</text>
</comment>
<accession>A0ABR5N4N6</accession>
<dbReference type="Proteomes" id="UP000051063">
    <property type="component" value="Unassembled WGS sequence"/>
</dbReference>
<keyword evidence="3" id="KW-1185">Reference proteome</keyword>
<proteinExistence type="predicted"/>
<dbReference type="InterPro" id="IPR024301">
    <property type="entry name" value="Amidase_6"/>
</dbReference>
<protein>
    <recommendedName>
        <fullName evidence="1">Putative amidase domain-containing protein</fullName>
    </recommendedName>
</protein>
<evidence type="ECO:0000313" key="3">
    <source>
        <dbReference type="Proteomes" id="UP000051063"/>
    </source>
</evidence>
<dbReference type="EMBL" id="LJJB01000013">
    <property type="protein sequence ID" value="KQL45241.1"/>
    <property type="molecule type" value="Genomic_DNA"/>
</dbReference>